<organism evidence="1 2">
    <name type="scientific">Kosmotoga arenicorallina S304</name>
    <dbReference type="NCBI Taxonomy" id="1453497"/>
    <lineage>
        <taxon>Bacteria</taxon>
        <taxon>Thermotogati</taxon>
        <taxon>Thermotogota</taxon>
        <taxon>Thermotogae</taxon>
        <taxon>Kosmotogales</taxon>
        <taxon>Kosmotogaceae</taxon>
        <taxon>Kosmotoga</taxon>
    </lineage>
</organism>
<dbReference type="Gene3D" id="3.40.50.2000">
    <property type="entry name" value="Glycogen Phosphorylase B"/>
    <property type="match status" value="2"/>
</dbReference>
<dbReference type="EMBL" id="JFHK01000014">
    <property type="protein sequence ID" value="OAA30181.1"/>
    <property type="molecule type" value="Genomic_DNA"/>
</dbReference>
<dbReference type="STRING" id="1453497.AT15_00465"/>
<evidence type="ECO:0008006" key="3">
    <source>
        <dbReference type="Google" id="ProtNLM"/>
    </source>
</evidence>
<dbReference type="RefSeq" id="WP_068347636.1">
    <property type="nucleotide sequence ID" value="NZ_JFHK01000014.1"/>
</dbReference>
<dbReference type="OrthoDB" id="9811902at2"/>
<keyword evidence="2" id="KW-1185">Reference proteome</keyword>
<dbReference type="AlphaFoldDB" id="A0A176K0L1"/>
<name>A0A176K0L1_9BACT</name>
<protein>
    <recommendedName>
        <fullName evidence="3">Glycosyltransferase subfamily 4-like N-terminal domain-containing protein</fullName>
    </recommendedName>
</protein>
<gene>
    <name evidence="1" type="ORF">AT15_00465</name>
</gene>
<evidence type="ECO:0000313" key="2">
    <source>
        <dbReference type="Proteomes" id="UP000077339"/>
    </source>
</evidence>
<reference evidence="1 2" key="1">
    <citation type="submission" date="2014-02" db="EMBL/GenBank/DDBJ databases">
        <title>Kosmotoga genome sequencing.</title>
        <authorList>
            <person name="Pollo S.M."/>
            <person name="Charchuk R."/>
            <person name="Nesbo C.L."/>
        </authorList>
    </citation>
    <scope>NUCLEOTIDE SEQUENCE [LARGE SCALE GENOMIC DNA]</scope>
    <source>
        <strain evidence="1 2">S304</strain>
    </source>
</reference>
<accession>A0A176K0L1</accession>
<dbReference type="SUPFAM" id="SSF53756">
    <property type="entry name" value="UDP-Glycosyltransferase/glycogen phosphorylase"/>
    <property type="match status" value="1"/>
</dbReference>
<evidence type="ECO:0000313" key="1">
    <source>
        <dbReference type="EMBL" id="OAA30181.1"/>
    </source>
</evidence>
<comment type="caution">
    <text evidence="1">The sequence shown here is derived from an EMBL/GenBank/DDBJ whole genome shotgun (WGS) entry which is preliminary data.</text>
</comment>
<sequence>MKKLMIGPFPPPIHGMSIANNMLFNGMKNKHEVEVLNTNTEKRLGNLSKQGRLTYSKAFRSLSQILSGTTKILLGKRYDIVYMTPSQTIGGYLKYVPFMWAAKIRQIPYVIHIHGGYFRKMYNSTSGWKQKVIDKSLNGLAGAVVLGPSLLYIFEGLIPNEKIFVCENGVEDEIFATEEEINNKIERWKNDDTIRIVYLSNLMKAKGILNLLEAVKILTNEGKKVHLDVTSAIKLEIKLEGRMFFQSLE</sequence>
<proteinExistence type="predicted"/>
<dbReference type="Proteomes" id="UP000077339">
    <property type="component" value="Unassembled WGS sequence"/>
</dbReference>
<dbReference type="PATRIC" id="fig|1453497.3.peg.106"/>